<evidence type="ECO:0000313" key="2">
    <source>
        <dbReference type="EMBL" id="KAB2680061.1"/>
    </source>
</evidence>
<gene>
    <name evidence="2" type="ORF">F9L08_21930</name>
</gene>
<accession>A0A6L3Y823</accession>
<comment type="caution">
    <text evidence="2">The sequence shown here is derived from an EMBL/GenBank/DDBJ whole genome shotgun (WGS) entry which is preliminary data.</text>
</comment>
<feature type="region of interest" description="Disordered" evidence="1">
    <location>
        <begin position="334"/>
        <end position="356"/>
    </location>
</feature>
<evidence type="ECO:0000256" key="1">
    <source>
        <dbReference type="SAM" id="MobiDB-lite"/>
    </source>
</evidence>
<proteinExistence type="predicted"/>
<dbReference type="AlphaFoldDB" id="A0A6L3Y823"/>
<name>A0A6L3Y823_9HYPH</name>
<dbReference type="Proteomes" id="UP000481643">
    <property type="component" value="Unassembled WGS sequence"/>
</dbReference>
<evidence type="ECO:0000313" key="3">
    <source>
        <dbReference type="Proteomes" id="UP000481643"/>
    </source>
</evidence>
<dbReference type="RefSeq" id="WP_151652972.1">
    <property type="nucleotide sequence ID" value="NZ_WBVX01000029.1"/>
</dbReference>
<reference evidence="2 3" key="1">
    <citation type="submission" date="2019-09" db="EMBL/GenBank/DDBJ databases">
        <title>Taxonomic organization of the family Brucellaceae based on a phylogenomic approach.</title>
        <authorList>
            <person name="Leclercq S."/>
            <person name="Cloeckaert A."/>
            <person name="Zygmunt M.S."/>
        </authorList>
    </citation>
    <scope>NUCLEOTIDE SEQUENCE [LARGE SCALE GENOMIC DNA]</scope>
    <source>
        <strain evidence="2 3">WS1830</strain>
    </source>
</reference>
<dbReference type="EMBL" id="WBVX01000029">
    <property type="protein sequence ID" value="KAB2680061.1"/>
    <property type="molecule type" value="Genomic_DNA"/>
</dbReference>
<organism evidence="2 3">
    <name type="scientific">Brucella tritici</name>
    <dbReference type="NCBI Taxonomy" id="94626"/>
    <lineage>
        <taxon>Bacteria</taxon>
        <taxon>Pseudomonadati</taxon>
        <taxon>Pseudomonadota</taxon>
        <taxon>Alphaproteobacteria</taxon>
        <taxon>Hyphomicrobiales</taxon>
        <taxon>Brucellaceae</taxon>
        <taxon>Brucella/Ochrobactrum group</taxon>
        <taxon>Brucella</taxon>
    </lineage>
</organism>
<protein>
    <submittedName>
        <fullName evidence="2">Uncharacterized protein</fullName>
    </submittedName>
</protein>
<sequence length="356" mass="40684">MSRYWLDWFAKNAMEIENRHLIGNGKNPYASPAECIRVLVEQAFIIVNDPNLSVRQAMNEDYLYLVDKLAPFSGADLELARPPLAVAVTYTPDYNIYAYDHEIEERAKEVINTHSRIYLDLADHVFMMPGNVFQVRALFITGGVKHVHFSAILTRPGTNKGWLFAWLEGHHNRHPTNLLYDDVWAPDLWMIADANRPINRKKIDYSAFADLERLVWMSIVNWSTLKSNAAPAVMVDFERHPAAANDAPLPVEAMAEDVVNEDRIGEVPMADSIFNVVTLPALGEERIRQIRSRITGMKYQPRHRKNCAHTVDGFWRMQAYGPGRKQHKKIWVDGFKRGSGSPKPVMNSLPREHRAA</sequence>